<dbReference type="PANTHER" id="PTHR33577:SF15">
    <property type="entry name" value="HEME HALOPEROXIDASE FAMILY PROFILE DOMAIN-CONTAINING PROTEIN"/>
    <property type="match status" value="1"/>
</dbReference>
<evidence type="ECO:0000256" key="2">
    <source>
        <dbReference type="ARBA" id="ARBA00022559"/>
    </source>
</evidence>
<reference evidence="10" key="1">
    <citation type="journal article" date="2020" name="Stud. Mycol.">
        <title>101 Dothideomycetes genomes: a test case for predicting lifestyles and emergence of pathogens.</title>
        <authorList>
            <person name="Haridas S."/>
            <person name="Albert R."/>
            <person name="Binder M."/>
            <person name="Bloem J."/>
            <person name="Labutti K."/>
            <person name="Salamov A."/>
            <person name="Andreopoulos B."/>
            <person name="Baker S."/>
            <person name="Barry K."/>
            <person name="Bills G."/>
            <person name="Bluhm B."/>
            <person name="Cannon C."/>
            <person name="Castanera R."/>
            <person name="Culley D."/>
            <person name="Daum C."/>
            <person name="Ezra D."/>
            <person name="Gonzalez J."/>
            <person name="Henrissat B."/>
            <person name="Kuo A."/>
            <person name="Liang C."/>
            <person name="Lipzen A."/>
            <person name="Lutzoni F."/>
            <person name="Magnuson J."/>
            <person name="Mondo S."/>
            <person name="Nolan M."/>
            <person name="Ohm R."/>
            <person name="Pangilinan J."/>
            <person name="Park H.-J."/>
            <person name="Ramirez L."/>
            <person name="Alfaro M."/>
            <person name="Sun H."/>
            <person name="Tritt A."/>
            <person name="Yoshinaga Y."/>
            <person name="Zwiers L.-H."/>
            <person name="Turgeon B."/>
            <person name="Goodwin S."/>
            <person name="Spatafora J."/>
            <person name="Crous P."/>
            <person name="Grigoriev I."/>
        </authorList>
    </citation>
    <scope>NUCLEOTIDE SEQUENCE</scope>
    <source>
        <strain evidence="10">CBS 119925</strain>
    </source>
</reference>
<keyword evidence="6" id="KW-0408">Iron</keyword>
<keyword evidence="3" id="KW-0349">Heme</keyword>
<keyword evidence="2" id="KW-0575">Peroxidase</keyword>
<feature type="chain" id="PRO_5025380051" evidence="8">
    <location>
        <begin position="21"/>
        <end position="419"/>
    </location>
</feature>
<evidence type="ECO:0000256" key="4">
    <source>
        <dbReference type="ARBA" id="ARBA00022723"/>
    </source>
</evidence>
<evidence type="ECO:0000256" key="3">
    <source>
        <dbReference type="ARBA" id="ARBA00022617"/>
    </source>
</evidence>
<dbReference type="Proteomes" id="UP000799440">
    <property type="component" value="Unassembled WGS sequence"/>
</dbReference>
<evidence type="ECO:0000256" key="6">
    <source>
        <dbReference type="ARBA" id="ARBA00023004"/>
    </source>
</evidence>
<keyword evidence="11" id="KW-1185">Reference proteome</keyword>
<dbReference type="PANTHER" id="PTHR33577">
    <property type="entry name" value="STERIGMATOCYSTIN BIOSYNTHESIS PEROXIDASE STCC-RELATED"/>
    <property type="match status" value="1"/>
</dbReference>
<evidence type="ECO:0000259" key="9">
    <source>
        <dbReference type="PROSITE" id="PS51405"/>
    </source>
</evidence>
<dbReference type="GO" id="GO:0046872">
    <property type="term" value="F:metal ion binding"/>
    <property type="evidence" value="ECO:0007669"/>
    <property type="project" value="UniProtKB-KW"/>
</dbReference>
<dbReference type="EMBL" id="MU006581">
    <property type="protein sequence ID" value="KAF2745595.1"/>
    <property type="molecule type" value="Genomic_DNA"/>
</dbReference>
<keyword evidence="8" id="KW-0732">Signal</keyword>
<dbReference type="OrthoDB" id="407298at2759"/>
<feature type="domain" description="Heme haloperoxidase family profile" evidence="9">
    <location>
        <begin position="87"/>
        <end position="326"/>
    </location>
</feature>
<dbReference type="Gene3D" id="1.10.489.10">
    <property type="entry name" value="Chloroperoxidase-like"/>
    <property type="match status" value="1"/>
</dbReference>
<name>A0A6A6V527_9PLEO</name>
<evidence type="ECO:0000256" key="8">
    <source>
        <dbReference type="SAM" id="SignalP"/>
    </source>
</evidence>
<protein>
    <submittedName>
        <fullName evidence="10">Cloroperoxidase</fullName>
    </submittedName>
</protein>
<evidence type="ECO:0000256" key="1">
    <source>
        <dbReference type="ARBA" id="ARBA00001970"/>
    </source>
</evidence>
<organism evidence="10 11">
    <name type="scientific">Sporormia fimetaria CBS 119925</name>
    <dbReference type="NCBI Taxonomy" id="1340428"/>
    <lineage>
        <taxon>Eukaryota</taxon>
        <taxon>Fungi</taxon>
        <taxon>Dikarya</taxon>
        <taxon>Ascomycota</taxon>
        <taxon>Pezizomycotina</taxon>
        <taxon>Dothideomycetes</taxon>
        <taxon>Pleosporomycetidae</taxon>
        <taxon>Pleosporales</taxon>
        <taxon>Sporormiaceae</taxon>
        <taxon>Sporormia</taxon>
    </lineage>
</organism>
<proteinExistence type="inferred from homology"/>
<keyword evidence="4" id="KW-0479">Metal-binding</keyword>
<evidence type="ECO:0000313" key="10">
    <source>
        <dbReference type="EMBL" id="KAF2745595.1"/>
    </source>
</evidence>
<dbReference type="InterPro" id="IPR000028">
    <property type="entry name" value="Chloroperoxidase"/>
</dbReference>
<comment type="similarity">
    <text evidence="7">Belongs to the chloroperoxidase family.</text>
</comment>
<comment type="cofactor">
    <cofactor evidence="1">
        <name>heme b</name>
        <dbReference type="ChEBI" id="CHEBI:60344"/>
    </cofactor>
</comment>
<evidence type="ECO:0000256" key="5">
    <source>
        <dbReference type="ARBA" id="ARBA00023002"/>
    </source>
</evidence>
<feature type="signal peptide" evidence="8">
    <location>
        <begin position="1"/>
        <end position="20"/>
    </location>
</feature>
<dbReference type="PROSITE" id="PS51405">
    <property type="entry name" value="HEME_HALOPEROXIDASE"/>
    <property type="match status" value="1"/>
</dbReference>
<evidence type="ECO:0000313" key="11">
    <source>
        <dbReference type="Proteomes" id="UP000799440"/>
    </source>
</evidence>
<dbReference type="SUPFAM" id="SSF47571">
    <property type="entry name" value="Cloroperoxidase"/>
    <property type="match status" value="1"/>
</dbReference>
<dbReference type="AlphaFoldDB" id="A0A6A6V527"/>
<dbReference type="GO" id="GO:0004601">
    <property type="term" value="F:peroxidase activity"/>
    <property type="evidence" value="ECO:0007669"/>
    <property type="project" value="UniProtKB-KW"/>
</dbReference>
<gene>
    <name evidence="10" type="ORF">M011DRAFT_405948</name>
</gene>
<evidence type="ECO:0000256" key="7">
    <source>
        <dbReference type="ARBA" id="ARBA00025795"/>
    </source>
</evidence>
<dbReference type="InterPro" id="IPR036851">
    <property type="entry name" value="Chloroperoxidase-like_sf"/>
</dbReference>
<sequence length="419" mass="45425">MKAALFLPLGLAAAFPQLGAVPGVTNKHLLKRQQPGGNLPGGAANCPFNPDHKPGVGSTLRFPYGKARFGLPGTGKGGYQVPAPGDEAHKFMPPTDKDIRGPCPGLNALANHNFIARDGITHYTELVDAIQNVYNVGYDLANFLAAFGIYVADGDPITRKLSIGCDATSRTSWNPVITGSEPGLNGHNKMEQDASLTRNDYWTHGGDNFNFNVTLWERFVESNGGEGALFDLPNVAKWQFKRYQESRSINPQFYFGPIGFFQHGAASFLFTLFPNGNDGYLPTTQNTASFYGARKNNEGQWEKVPERIPDNWVNRKTPYSLLDIAANIIALYTPYPVGFGGNIDGKFVGIDFPPYIVGGSSNVSTPADVSCLLYQVISQPFPSSLNGVITPVVEALSTLLQLIGGREFENLGCPFPLTK</sequence>
<dbReference type="Pfam" id="PF01328">
    <property type="entry name" value="Peroxidase_2"/>
    <property type="match status" value="1"/>
</dbReference>
<keyword evidence="5" id="KW-0560">Oxidoreductase</keyword>
<accession>A0A6A6V527</accession>